<dbReference type="Proteomes" id="UP000612352">
    <property type="component" value="Unassembled WGS sequence"/>
</dbReference>
<dbReference type="RefSeq" id="WP_200501073.1">
    <property type="nucleotide sequence ID" value="NZ_JAEDAJ010000001.1"/>
</dbReference>
<dbReference type="Gene3D" id="3.40.50.720">
    <property type="entry name" value="NAD(P)-binding Rossmann-like Domain"/>
    <property type="match status" value="1"/>
</dbReference>
<evidence type="ECO:0008006" key="3">
    <source>
        <dbReference type="Google" id="ProtNLM"/>
    </source>
</evidence>
<comment type="caution">
    <text evidence="1">The sequence shown here is derived from an EMBL/GenBank/DDBJ whole genome shotgun (WGS) entry which is preliminary data.</text>
</comment>
<keyword evidence="2" id="KW-1185">Reference proteome</keyword>
<protein>
    <recommendedName>
        <fullName evidence="3">Nucleoside-diphosphate-sugar epimerase</fullName>
    </recommendedName>
</protein>
<accession>A0ABS1B798</accession>
<dbReference type="EMBL" id="JAEDAJ010000001">
    <property type="protein sequence ID" value="MBK0330465.1"/>
    <property type="molecule type" value="Genomic_DNA"/>
</dbReference>
<evidence type="ECO:0000313" key="1">
    <source>
        <dbReference type="EMBL" id="MBK0330465.1"/>
    </source>
</evidence>
<gene>
    <name evidence="1" type="ORF">I8D64_03520</name>
</gene>
<proteinExistence type="predicted"/>
<dbReference type="InterPro" id="IPR036291">
    <property type="entry name" value="NAD(P)-bd_dom_sf"/>
</dbReference>
<sequence length="329" mass="34151">MTSPACLILGGTGTLAAAAEDLARSGVDVTVTCRRPELAPRHWTALGIRVLALDRDDAPGIDALVGDGVDGIVDGQCYTPDHAAALARWSRASGSTIMLSSRAVYVDAAGRHANSEEAPQWPGPTPETTATMEHHGEPYASRLGYGANKAQAERVLAADGERVSVLRAARIHGPSTRRVREWPLVRSVLEGAREIAVARADEIGTLTSTASLAQALAACLRRPGSRVVNVGDAPAVTNLQAARILTGALRDGGTTATGLAVRPAAPGEAGALPGAWATGQELDLSTLRELVGPPPEPAATLARTARWVRSIARRGADGAWELPDQFDGG</sequence>
<organism evidence="1 2">
    <name type="scientific">Brachybacterium halotolerans</name>
    <dbReference type="NCBI Taxonomy" id="2795215"/>
    <lineage>
        <taxon>Bacteria</taxon>
        <taxon>Bacillati</taxon>
        <taxon>Actinomycetota</taxon>
        <taxon>Actinomycetes</taxon>
        <taxon>Micrococcales</taxon>
        <taxon>Dermabacteraceae</taxon>
        <taxon>Brachybacterium</taxon>
    </lineage>
</organism>
<dbReference type="SUPFAM" id="SSF51735">
    <property type="entry name" value="NAD(P)-binding Rossmann-fold domains"/>
    <property type="match status" value="1"/>
</dbReference>
<reference evidence="1 2" key="1">
    <citation type="submission" date="2020-12" db="EMBL/GenBank/DDBJ databases">
        <title>Brachybacterium sp. MASK1Z-5, whole genome shotgun sequence.</title>
        <authorList>
            <person name="Tuo L."/>
        </authorList>
    </citation>
    <scope>NUCLEOTIDE SEQUENCE [LARGE SCALE GENOMIC DNA]</scope>
    <source>
        <strain evidence="1 2">MASK1Z-5</strain>
    </source>
</reference>
<name>A0ABS1B798_9MICO</name>
<evidence type="ECO:0000313" key="2">
    <source>
        <dbReference type="Proteomes" id="UP000612352"/>
    </source>
</evidence>